<evidence type="ECO:0000313" key="2">
    <source>
        <dbReference type="Proteomes" id="UP000044841"/>
    </source>
</evidence>
<keyword evidence="2" id="KW-1185">Reference proteome</keyword>
<dbReference type="PANTHER" id="PTHR33266">
    <property type="entry name" value="CHROMOSOME 15, WHOLE GENOME SHOTGUN SEQUENCE"/>
    <property type="match status" value="1"/>
</dbReference>
<keyword evidence="1" id="KW-0418">Kinase</keyword>
<gene>
    <name evidence="1" type="ORF">RSOLAG22IIIB_08624</name>
</gene>
<sequence>MSSAMDIDPKVEESQLALPESNIASEPNLAVLNAIDQYKRENPGAFQDPDWLTPREILVLLQILLKVVQNSSMNGDDCANYLAQHRAFKLEILDAYMKQEFDQLMSHPDMPLQSIQSTMSSSSSDPNLKVAFEEPYKGDTAVLFISTLNKFRLLYYVGRPAANRPYNWSVAVIQSSGMGKSRMVDESSLTIFTIPINMRDEPPQGKKAYPPPDRAVRQFFKNCQNKTDPEQQVAYAMFLNVLFAEALKVVQIQFPGLTGEDLALAWAMYLKVGEAEEHVGENRKNFYSDVVNETNRMLLPSNQPTPSDLEKSLKQSCESLERRVEIERSDEGNAFFVYFDEAHSLTEFPAPSDEHERSPYHNLGTVLSKLILHRAFFIFLSTNSRLEGFAPPAANYPSSRVNVNSRLIPPFTELPFDLYEHEALTNCHALTLETVCQTKFMVGFGRVLWYAELKIRPQNNIYEFAIDKLTACGVPDDSGDSPLAALGVRIGITFDKTNHASHPLESRLVESHLRVVYAIPEHRHFMHTGSPSEPILAEAASRYLNAPGKPDITTEGPKWLSTQVEKGFLARGERGELAGRLLVTCAHDLALNDKVKPASFEPQYHRPVPVLDFLRALFHEDHHKLILQAMPVLDRIVAGQSTASPLGSAFSESYVFFSHFVLAEDSEMLDIFSLATALVRGMAIQAKDGQESIDAVIPIHMGPLTSPILAESTSAINLQFKNRKMATDCHVNRSITVPDEEMPVISIIFEFGATETRPQPVTITSTSNQGLKPHRDDCHYQIVAYGSNSKVFGAIPLEVEEKYKAILGARPILEDFPRNKDKENRKALLAMKPAFSGVRQKEFYSEFLKTNNVFTRRLLDTGA</sequence>
<dbReference type="GO" id="GO:0016301">
    <property type="term" value="F:kinase activity"/>
    <property type="evidence" value="ECO:0007669"/>
    <property type="project" value="UniProtKB-KW"/>
</dbReference>
<evidence type="ECO:0000313" key="1">
    <source>
        <dbReference type="EMBL" id="CUA69698.1"/>
    </source>
</evidence>
<proteinExistence type="predicted"/>
<protein>
    <submittedName>
        <fullName evidence="1">Serine/threonine-protein kinase ATR</fullName>
    </submittedName>
</protein>
<name>A0A0K6FU62_9AGAM</name>
<keyword evidence="1" id="KW-0808">Transferase</keyword>
<dbReference type="AlphaFoldDB" id="A0A0K6FU62"/>
<reference evidence="1 2" key="1">
    <citation type="submission" date="2015-07" db="EMBL/GenBank/DDBJ databases">
        <authorList>
            <person name="Noorani M."/>
        </authorList>
    </citation>
    <scope>NUCLEOTIDE SEQUENCE [LARGE SCALE GENOMIC DNA]</scope>
    <source>
        <strain evidence="1">BBA 69670</strain>
    </source>
</reference>
<accession>A0A0K6FU62</accession>
<dbReference type="Proteomes" id="UP000044841">
    <property type="component" value="Unassembled WGS sequence"/>
</dbReference>
<dbReference type="EMBL" id="CYGV01000913">
    <property type="protein sequence ID" value="CUA69698.1"/>
    <property type="molecule type" value="Genomic_DNA"/>
</dbReference>
<organism evidence="1 2">
    <name type="scientific">Rhizoctonia solani</name>
    <dbReference type="NCBI Taxonomy" id="456999"/>
    <lineage>
        <taxon>Eukaryota</taxon>
        <taxon>Fungi</taxon>
        <taxon>Dikarya</taxon>
        <taxon>Basidiomycota</taxon>
        <taxon>Agaricomycotina</taxon>
        <taxon>Agaricomycetes</taxon>
        <taxon>Cantharellales</taxon>
        <taxon>Ceratobasidiaceae</taxon>
        <taxon>Rhizoctonia</taxon>
    </lineage>
</organism>
<dbReference type="PANTHER" id="PTHR33266:SF1">
    <property type="entry name" value="F-BOX DOMAIN-CONTAINING PROTEIN"/>
    <property type="match status" value="1"/>
</dbReference>